<reference evidence="3" key="1">
    <citation type="submission" date="2020-08" db="EMBL/GenBank/DDBJ databases">
        <title>Multicomponent nature underlies the extraordinary mechanical properties of spider dragline silk.</title>
        <authorList>
            <person name="Kono N."/>
            <person name="Nakamura H."/>
            <person name="Mori M."/>
            <person name="Yoshida Y."/>
            <person name="Ohtoshi R."/>
            <person name="Malay A.D."/>
            <person name="Moran D.A.P."/>
            <person name="Tomita M."/>
            <person name="Numata K."/>
            <person name="Arakawa K."/>
        </authorList>
    </citation>
    <scope>NUCLEOTIDE SEQUENCE</scope>
</reference>
<name>A0A8X6V1R1_TRICX</name>
<dbReference type="PANTHER" id="PTHR46599">
    <property type="entry name" value="PIGGYBAC TRANSPOSABLE ELEMENT-DERIVED PROTEIN 4"/>
    <property type="match status" value="1"/>
</dbReference>
<organism evidence="3 4">
    <name type="scientific">Trichonephila clavipes</name>
    <name type="common">Golden silk orbweaver</name>
    <name type="synonym">Nephila clavipes</name>
    <dbReference type="NCBI Taxonomy" id="2585209"/>
    <lineage>
        <taxon>Eukaryota</taxon>
        <taxon>Metazoa</taxon>
        <taxon>Ecdysozoa</taxon>
        <taxon>Arthropoda</taxon>
        <taxon>Chelicerata</taxon>
        <taxon>Arachnida</taxon>
        <taxon>Araneae</taxon>
        <taxon>Araneomorphae</taxon>
        <taxon>Entelegynae</taxon>
        <taxon>Araneoidea</taxon>
        <taxon>Nephilidae</taxon>
        <taxon>Trichonephila</taxon>
    </lineage>
</organism>
<dbReference type="Pfam" id="PF13843">
    <property type="entry name" value="DDE_Tnp_1_7"/>
    <property type="match status" value="1"/>
</dbReference>
<sequence length="314" mass="35852">MAARKRSAIDSVYIPDDLSDSESDFGFESDSDINFSDCSSSSDESDHDSINLQSVRQWCKIYMKNIPPSPVPFRGNPGITVNIANNASRHPWPKLNKIYELMEHLQRKFRKVYIPGKSLSLDESLMKFKGRLKWKMYIAKKKEQDLGLKFFVLCEAESGYISDFLIYTGEGTVYNSKYSQYPVSTKIVLHLMDRFLGKGYCVTIDNFYMSPQLADILVTERTDTYGTVNKTRKDLPVNFSKEKVPKGEIVAYQRGKVMTLKWQDKKSVCFMSTFHDASSYLVACKSKKTVMKPVVVCDYNNTMGGVDLCDQEMS</sequence>
<feature type="region of interest" description="Disordered" evidence="1">
    <location>
        <begin position="15"/>
        <end position="48"/>
    </location>
</feature>
<dbReference type="Proteomes" id="UP000887159">
    <property type="component" value="Unassembled WGS sequence"/>
</dbReference>
<accession>A0A8X6V1R1</accession>
<evidence type="ECO:0000259" key="2">
    <source>
        <dbReference type="Pfam" id="PF13843"/>
    </source>
</evidence>
<feature type="domain" description="PiggyBac transposable element-derived protein" evidence="2">
    <location>
        <begin position="82"/>
        <end position="312"/>
    </location>
</feature>
<evidence type="ECO:0000313" key="4">
    <source>
        <dbReference type="Proteomes" id="UP000887159"/>
    </source>
</evidence>
<keyword evidence="4" id="KW-1185">Reference proteome</keyword>
<dbReference type="AlphaFoldDB" id="A0A8X6V1R1"/>
<comment type="caution">
    <text evidence="3">The sequence shown here is derived from an EMBL/GenBank/DDBJ whole genome shotgun (WGS) entry which is preliminary data.</text>
</comment>
<evidence type="ECO:0000313" key="3">
    <source>
        <dbReference type="EMBL" id="GFX91982.1"/>
    </source>
</evidence>
<proteinExistence type="predicted"/>
<gene>
    <name evidence="3" type="primary">PGBD4</name>
    <name evidence="3" type="ORF">TNCV_5004461</name>
</gene>
<protein>
    <submittedName>
        <fullName evidence="3">PiggyBac transposable element-derived protein 4</fullName>
    </submittedName>
</protein>
<feature type="compositionally biased region" description="Acidic residues" evidence="1">
    <location>
        <begin position="17"/>
        <end position="31"/>
    </location>
</feature>
<dbReference type="EMBL" id="BMAU01021139">
    <property type="protein sequence ID" value="GFX91982.1"/>
    <property type="molecule type" value="Genomic_DNA"/>
</dbReference>
<dbReference type="InterPro" id="IPR029526">
    <property type="entry name" value="PGBD"/>
</dbReference>
<dbReference type="PANTHER" id="PTHR46599:SF3">
    <property type="entry name" value="PIGGYBAC TRANSPOSABLE ELEMENT-DERIVED PROTEIN 4"/>
    <property type="match status" value="1"/>
</dbReference>
<feature type="compositionally biased region" description="Low complexity" evidence="1">
    <location>
        <begin position="32"/>
        <end position="42"/>
    </location>
</feature>
<evidence type="ECO:0000256" key="1">
    <source>
        <dbReference type="SAM" id="MobiDB-lite"/>
    </source>
</evidence>